<evidence type="ECO:0000256" key="6">
    <source>
        <dbReference type="ARBA" id="ARBA00022692"/>
    </source>
</evidence>
<accession>A0ABS2GRJ3</accession>
<dbReference type="PANTHER" id="PTHR45453:SF2">
    <property type="entry name" value="HISTIDINE KINASE"/>
    <property type="match status" value="1"/>
</dbReference>
<keyword evidence="7 13" id="KW-0418">Kinase</keyword>
<dbReference type="GO" id="GO:0016301">
    <property type="term" value="F:kinase activity"/>
    <property type="evidence" value="ECO:0007669"/>
    <property type="project" value="UniProtKB-KW"/>
</dbReference>
<dbReference type="PRINTS" id="PR00344">
    <property type="entry name" value="BCTRLSENSOR"/>
</dbReference>
<keyword evidence="4" id="KW-1003">Cell membrane</keyword>
<comment type="caution">
    <text evidence="13">The sequence shown here is derived from an EMBL/GenBank/DDBJ whole genome shotgun (WGS) entry which is preliminary data.</text>
</comment>
<evidence type="ECO:0000256" key="3">
    <source>
        <dbReference type="ARBA" id="ARBA00012438"/>
    </source>
</evidence>
<proteinExistence type="predicted"/>
<feature type="domain" description="Histidine kinase" evidence="12">
    <location>
        <begin position="128"/>
        <end position="330"/>
    </location>
</feature>
<keyword evidence="9" id="KW-0902">Two-component regulatory system</keyword>
<sequence>MTDWLKLTLQYLYRVRGSIFLHLASCFSIALIASLYHIPIQAIGYMILFISSMALLFLGIGCHQFRRRMQYLRVVWNGADVQLGTLPPAHDAMEQLYQNILRRTAERSTRAETESESALRRSDSYYTRWSHQVKTPLAALRLLIQEEPIDRTACENELLKTEQYVEMALQYQRLKSTENDLLLTSCPLDQVVRNTVKSLAPLFIARNLSLEIENISVSVLTDEKWLQFALEQILSNAAKYTRQGGVTIRLSDPSRPELVIQDSGIGIQPEDLPRVTDWGYTGQNGHSGTRSTGIGLALCRETLEMLGHRMRIESTPGVGTSVYLDFSRNELEIF</sequence>
<dbReference type="Proteomes" id="UP000724149">
    <property type="component" value="Unassembled WGS sequence"/>
</dbReference>
<dbReference type="PROSITE" id="PS50109">
    <property type="entry name" value="HIS_KIN"/>
    <property type="match status" value="1"/>
</dbReference>
<evidence type="ECO:0000313" key="13">
    <source>
        <dbReference type="EMBL" id="MBM6924039.1"/>
    </source>
</evidence>
<name>A0ABS2GRJ3_9FIRM</name>
<protein>
    <recommendedName>
        <fullName evidence="3">histidine kinase</fullName>
        <ecNumber evidence="3">2.7.13.3</ecNumber>
    </recommendedName>
</protein>
<keyword evidence="10 11" id="KW-0472">Membrane</keyword>
<evidence type="ECO:0000256" key="4">
    <source>
        <dbReference type="ARBA" id="ARBA00022475"/>
    </source>
</evidence>
<evidence type="ECO:0000256" key="9">
    <source>
        <dbReference type="ARBA" id="ARBA00023012"/>
    </source>
</evidence>
<dbReference type="InterPro" id="IPR050351">
    <property type="entry name" value="BphY/WalK/GraS-like"/>
</dbReference>
<evidence type="ECO:0000256" key="7">
    <source>
        <dbReference type="ARBA" id="ARBA00022777"/>
    </source>
</evidence>
<dbReference type="InterPro" id="IPR005467">
    <property type="entry name" value="His_kinase_dom"/>
</dbReference>
<gene>
    <name evidence="13" type="ORF">H9X81_10130</name>
</gene>
<dbReference type="InterPro" id="IPR004358">
    <property type="entry name" value="Sig_transdc_His_kin-like_C"/>
</dbReference>
<dbReference type="SMART" id="SM00387">
    <property type="entry name" value="HATPase_c"/>
    <property type="match status" value="1"/>
</dbReference>
<dbReference type="Pfam" id="PF02518">
    <property type="entry name" value="HATPase_c"/>
    <property type="match status" value="1"/>
</dbReference>
<evidence type="ECO:0000256" key="11">
    <source>
        <dbReference type="SAM" id="Phobius"/>
    </source>
</evidence>
<dbReference type="InterPro" id="IPR003594">
    <property type="entry name" value="HATPase_dom"/>
</dbReference>
<feature type="transmembrane region" description="Helical" evidence="11">
    <location>
        <begin position="20"/>
        <end position="38"/>
    </location>
</feature>
<evidence type="ECO:0000256" key="10">
    <source>
        <dbReference type="ARBA" id="ARBA00023136"/>
    </source>
</evidence>
<dbReference type="InterPro" id="IPR036890">
    <property type="entry name" value="HATPase_C_sf"/>
</dbReference>
<evidence type="ECO:0000259" key="12">
    <source>
        <dbReference type="PROSITE" id="PS50109"/>
    </source>
</evidence>
<organism evidence="13 14">
    <name type="scientific">Hydrogenoanaerobacterium saccharovorans</name>
    <dbReference type="NCBI Taxonomy" id="474960"/>
    <lineage>
        <taxon>Bacteria</taxon>
        <taxon>Bacillati</taxon>
        <taxon>Bacillota</taxon>
        <taxon>Clostridia</taxon>
        <taxon>Eubacteriales</taxon>
        <taxon>Oscillospiraceae</taxon>
        <taxon>Hydrogenoanaerobacterium</taxon>
    </lineage>
</organism>
<dbReference type="EC" id="2.7.13.3" evidence="3"/>
<dbReference type="PANTHER" id="PTHR45453">
    <property type="entry name" value="PHOSPHATE REGULON SENSOR PROTEIN PHOR"/>
    <property type="match status" value="1"/>
</dbReference>
<dbReference type="EMBL" id="JACSNR010000010">
    <property type="protein sequence ID" value="MBM6924039.1"/>
    <property type="molecule type" value="Genomic_DNA"/>
</dbReference>
<keyword evidence="6 11" id="KW-0812">Transmembrane</keyword>
<comment type="catalytic activity">
    <reaction evidence="1">
        <text>ATP + protein L-histidine = ADP + protein N-phospho-L-histidine.</text>
        <dbReference type="EC" id="2.7.13.3"/>
    </reaction>
</comment>
<keyword evidence="14" id="KW-1185">Reference proteome</keyword>
<evidence type="ECO:0000256" key="1">
    <source>
        <dbReference type="ARBA" id="ARBA00000085"/>
    </source>
</evidence>
<reference evidence="13 14" key="1">
    <citation type="journal article" date="2021" name="Sci. Rep.">
        <title>The distribution of antibiotic resistance genes in chicken gut microbiota commensals.</title>
        <authorList>
            <person name="Juricova H."/>
            <person name="Matiasovicova J."/>
            <person name="Kubasova T."/>
            <person name="Cejkova D."/>
            <person name="Rychlik I."/>
        </authorList>
    </citation>
    <scope>NUCLEOTIDE SEQUENCE [LARGE SCALE GENOMIC DNA]</scope>
    <source>
        <strain evidence="13 14">An564</strain>
    </source>
</reference>
<comment type="subcellular location">
    <subcellularLocation>
        <location evidence="2">Cell membrane</location>
        <topology evidence="2">Multi-pass membrane protein</topology>
    </subcellularLocation>
</comment>
<dbReference type="SUPFAM" id="SSF55874">
    <property type="entry name" value="ATPase domain of HSP90 chaperone/DNA topoisomerase II/histidine kinase"/>
    <property type="match status" value="1"/>
</dbReference>
<keyword evidence="5" id="KW-0808">Transferase</keyword>
<feature type="transmembrane region" description="Helical" evidence="11">
    <location>
        <begin position="44"/>
        <end position="63"/>
    </location>
</feature>
<evidence type="ECO:0000313" key="14">
    <source>
        <dbReference type="Proteomes" id="UP000724149"/>
    </source>
</evidence>
<keyword evidence="8 11" id="KW-1133">Transmembrane helix</keyword>
<evidence type="ECO:0000256" key="2">
    <source>
        <dbReference type="ARBA" id="ARBA00004651"/>
    </source>
</evidence>
<evidence type="ECO:0000256" key="5">
    <source>
        <dbReference type="ARBA" id="ARBA00022679"/>
    </source>
</evidence>
<evidence type="ECO:0000256" key="8">
    <source>
        <dbReference type="ARBA" id="ARBA00022989"/>
    </source>
</evidence>
<dbReference type="RefSeq" id="WP_204721679.1">
    <property type="nucleotide sequence ID" value="NZ_JACSNR010000010.1"/>
</dbReference>
<dbReference type="Gene3D" id="3.30.565.10">
    <property type="entry name" value="Histidine kinase-like ATPase, C-terminal domain"/>
    <property type="match status" value="1"/>
</dbReference>